<feature type="chain" id="PRO_5002983091" description="Endoglucanase" evidence="9">
    <location>
        <begin position="25"/>
        <end position="580"/>
    </location>
</feature>
<dbReference type="PANTHER" id="PTHR35923">
    <property type="entry name" value="MAJOR EXTRACELLULAR ENDOGLUCANASE"/>
    <property type="match status" value="1"/>
</dbReference>
<dbReference type="Pfam" id="PF00150">
    <property type="entry name" value="Cellulase"/>
    <property type="match status" value="1"/>
</dbReference>
<evidence type="ECO:0000313" key="12">
    <source>
        <dbReference type="Proteomes" id="UP000000628"/>
    </source>
</evidence>
<dbReference type="GO" id="GO:0030247">
    <property type="term" value="F:polysaccharide binding"/>
    <property type="evidence" value="ECO:0007669"/>
    <property type="project" value="UniProtKB-UniRule"/>
</dbReference>
<evidence type="ECO:0000256" key="1">
    <source>
        <dbReference type="ARBA" id="ARBA00000966"/>
    </source>
</evidence>
<dbReference type="KEGG" id="jde:Jden_0734"/>
<proteinExistence type="inferred from homology"/>
<comment type="catalytic activity">
    <reaction evidence="1 7">
        <text>Endohydrolysis of (1-&gt;4)-beta-D-glucosidic linkages in cellulose, lichenin and cereal beta-D-glucans.</text>
        <dbReference type="EC" id="3.2.1.4"/>
    </reaction>
</comment>
<evidence type="ECO:0000256" key="8">
    <source>
        <dbReference type="SAM" id="MobiDB-lite"/>
    </source>
</evidence>
<keyword evidence="4 7" id="KW-0119">Carbohydrate metabolism</keyword>
<feature type="signal peptide" evidence="9">
    <location>
        <begin position="1"/>
        <end position="24"/>
    </location>
</feature>
<dbReference type="SUPFAM" id="SSF49384">
    <property type="entry name" value="Carbohydrate-binding domain"/>
    <property type="match status" value="1"/>
</dbReference>
<evidence type="ECO:0000256" key="6">
    <source>
        <dbReference type="ARBA" id="ARBA00023326"/>
    </source>
</evidence>
<dbReference type="PROSITE" id="PS00659">
    <property type="entry name" value="GLYCOSYL_HYDROL_F5"/>
    <property type="match status" value="1"/>
</dbReference>
<dbReference type="EC" id="3.2.1.4" evidence="7"/>
<dbReference type="AlphaFoldDB" id="C7R1T0"/>
<dbReference type="EMBL" id="CP001706">
    <property type="protein sequence ID" value="ACV08398.1"/>
    <property type="molecule type" value="Genomic_DNA"/>
</dbReference>
<evidence type="ECO:0000256" key="2">
    <source>
        <dbReference type="ARBA" id="ARBA00022801"/>
    </source>
</evidence>
<dbReference type="HOGENOM" id="CLU_020735_1_0_11"/>
<name>C7R1T0_JONDD</name>
<dbReference type="Gene3D" id="3.20.20.80">
    <property type="entry name" value="Glycosidases"/>
    <property type="match status" value="1"/>
</dbReference>
<dbReference type="InterPro" id="IPR001547">
    <property type="entry name" value="Glyco_hydro_5"/>
</dbReference>
<keyword evidence="3 7" id="KW-0136">Cellulose degradation</keyword>
<keyword evidence="12" id="KW-1185">Reference proteome</keyword>
<protein>
    <recommendedName>
        <fullName evidence="7">Endoglucanase</fullName>
        <ecNumber evidence="7">3.2.1.4</ecNumber>
    </recommendedName>
</protein>
<accession>C7R1T0</accession>
<dbReference type="GO" id="GO:0030245">
    <property type="term" value="P:cellulose catabolic process"/>
    <property type="evidence" value="ECO:0007669"/>
    <property type="project" value="UniProtKB-KW"/>
</dbReference>
<keyword evidence="6 7" id="KW-0624">Polysaccharide degradation</keyword>
<comment type="similarity">
    <text evidence="7">Belongs to the glycosyl hydrolase 5 (cellulase A) family.</text>
</comment>
<evidence type="ECO:0000256" key="4">
    <source>
        <dbReference type="ARBA" id="ARBA00023277"/>
    </source>
</evidence>
<keyword evidence="9" id="KW-0732">Signal</keyword>
<dbReference type="InterPro" id="IPR012291">
    <property type="entry name" value="CBM2_carb-bd_dom_sf"/>
</dbReference>
<dbReference type="PROSITE" id="PS51173">
    <property type="entry name" value="CBM2"/>
    <property type="match status" value="1"/>
</dbReference>
<dbReference type="PANTHER" id="PTHR35923:SF2">
    <property type="entry name" value="ENDOGLUCANASE"/>
    <property type="match status" value="1"/>
</dbReference>
<dbReference type="OrthoDB" id="4902692at2"/>
<dbReference type="RefSeq" id="WP_015771026.1">
    <property type="nucleotide sequence ID" value="NC_013174.1"/>
</dbReference>
<keyword evidence="2 7" id="KW-0378">Hydrolase</keyword>
<organism evidence="11 12">
    <name type="scientific">Jonesia denitrificans (strain ATCC 14870 / DSM 20603 / BCRC 15368 / CIP 55.134 / JCM 11481 / NBRC 15587 / NCTC 10816 / Prevot 55134)</name>
    <name type="common">Listeria denitrificans</name>
    <dbReference type="NCBI Taxonomy" id="471856"/>
    <lineage>
        <taxon>Bacteria</taxon>
        <taxon>Bacillati</taxon>
        <taxon>Actinomycetota</taxon>
        <taxon>Actinomycetes</taxon>
        <taxon>Micrococcales</taxon>
        <taxon>Jonesiaceae</taxon>
        <taxon>Jonesia</taxon>
    </lineage>
</organism>
<dbReference type="CAZy" id="GH5">
    <property type="family name" value="Glycoside Hydrolase Family 5"/>
</dbReference>
<dbReference type="GO" id="GO:0008810">
    <property type="term" value="F:cellulase activity"/>
    <property type="evidence" value="ECO:0007669"/>
    <property type="project" value="UniProtKB-EC"/>
</dbReference>
<dbReference type="InterPro" id="IPR018087">
    <property type="entry name" value="Glyco_hydro_5_CS"/>
</dbReference>
<dbReference type="eggNOG" id="COG5297">
    <property type="taxonomic scope" value="Bacteria"/>
</dbReference>
<feature type="region of interest" description="Disordered" evidence="8">
    <location>
        <begin position="421"/>
        <end position="480"/>
    </location>
</feature>
<dbReference type="SMART" id="SM00637">
    <property type="entry name" value="CBD_II"/>
    <property type="match status" value="1"/>
</dbReference>
<dbReference type="InterPro" id="IPR001919">
    <property type="entry name" value="CBD2"/>
</dbReference>
<dbReference type="Pfam" id="PF00553">
    <property type="entry name" value="CBM_2"/>
    <property type="match status" value="1"/>
</dbReference>
<dbReference type="InterPro" id="IPR008965">
    <property type="entry name" value="CBM2/CBM3_carb-bd_dom_sf"/>
</dbReference>
<dbReference type="Gene3D" id="2.60.40.290">
    <property type="match status" value="1"/>
</dbReference>
<feature type="domain" description="CBM2" evidence="10">
    <location>
        <begin position="471"/>
        <end position="580"/>
    </location>
</feature>
<gene>
    <name evidence="11" type="ordered locus">Jden_0734</name>
</gene>
<dbReference type="Proteomes" id="UP000000628">
    <property type="component" value="Chromosome"/>
</dbReference>
<dbReference type="eggNOG" id="COG2730">
    <property type="taxonomic scope" value="Bacteria"/>
</dbReference>
<evidence type="ECO:0000256" key="5">
    <source>
        <dbReference type="ARBA" id="ARBA00023295"/>
    </source>
</evidence>
<feature type="compositionally biased region" description="Acidic residues" evidence="8">
    <location>
        <begin position="438"/>
        <end position="470"/>
    </location>
</feature>
<evidence type="ECO:0000313" key="11">
    <source>
        <dbReference type="EMBL" id="ACV08398.1"/>
    </source>
</evidence>
<reference evidence="11 12" key="1">
    <citation type="journal article" date="2009" name="Stand. Genomic Sci.">
        <title>Complete genome sequence of Jonesia denitrificans type strain (Prevot 55134).</title>
        <authorList>
            <person name="Pukall R."/>
            <person name="Gehrich-Schroter G."/>
            <person name="Lapidus A."/>
            <person name="Nolan M."/>
            <person name="Glavina Del Rio T."/>
            <person name="Lucas S."/>
            <person name="Chen F."/>
            <person name="Tice H."/>
            <person name="Pitluck S."/>
            <person name="Cheng J.F."/>
            <person name="Copeland A."/>
            <person name="Saunders E."/>
            <person name="Brettin T."/>
            <person name="Detter J.C."/>
            <person name="Bruce D."/>
            <person name="Goodwin L."/>
            <person name="Pati A."/>
            <person name="Ivanova N."/>
            <person name="Mavromatis K."/>
            <person name="Ovchinnikova G."/>
            <person name="Chen A."/>
            <person name="Palaniappan K."/>
            <person name="Land M."/>
            <person name="Hauser L."/>
            <person name="Chang Y.J."/>
            <person name="Jeffries C.D."/>
            <person name="Chain P."/>
            <person name="Goker M."/>
            <person name="Bristow J."/>
            <person name="Eisen J.A."/>
            <person name="Markowitz V."/>
            <person name="Hugenholtz P."/>
            <person name="Kyrpides N.C."/>
            <person name="Klenk H.P."/>
            <person name="Han C."/>
        </authorList>
    </citation>
    <scope>NUCLEOTIDE SEQUENCE [LARGE SCALE GENOMIC DNA]</scope>
    <source>
        <strain evidence="12">ATCC 14870 / DSM 20603 / BCRC 15368 / CIP 55.134 / JCM 11481 / NBRC 15587 / NCTC 10816 / Prevot 55134</strain>
    </source>
</reference>
<dbReference type="SUPFAM" id="SSF51445">
    <property type="entry name" value="(Trans)glycosidases"/>
    <property type="match status" value="1"/>
</dbReference>
<feature type="compositionally biased region" description="Polar residues" evidence="8">
    <location>
        <begin position="421"/>
        <end position="433"/>
    </location>
</feature>
<dbReference type="CAZy" id="CBM2">
    <property type="family name" value="Carbohydrate-Binding Module Family 2"/>
</dbReference>
<sequence>MRTRRTTFLAFALGAALAATGAPAAQSAPSTEDWLSTSGNQIVDSTGNPVWLTGVNWFGFNASERVFHGLWSANLETLTRQVAERGMNVIRVPVSTELLLEWRAGTPLENPNINEFANPDLAGMNNLEIFNHWLDLCEKYGLKVIIDVHSAEADNSGHVYNMWYKGDITTGDALNAWEWVAETYKNNDTIIGADLKNEPHGSQGDAERAKWDSSTDHDNFKFFAEQAADRILTHNPNMLILVEGIQIYPKDGVDWTSTGVNDYDNYWWGGNLRGVKEHPVDLGEHQAQLVYSPHDYGPLVASQPWFEDDWDRQSLEDEVWGPNWLYIHQDNIAPLLIGEWGGFLDGGPNEKWMNAIRDLIVDERLHHTFWVLNPNSGDTGGLLGYDWASWDEAKYDLLEPALWSHNGKFVSLDHDVPLGGANSTTGISLSDVSGDSPSDPDPDPTDEPTDEPTDDPTPDPDPDPTDEPTDEPSPGGSCTVAYTTNDWASGFTANLTITNTSDAPIQSWELAFDFSAGQTITNVWSANATSSGSSVTLTNAAWNGIIPPGGSVEIGFSGTHSGSNPVPNAMTINGTSCHIN</sequence>
<evidence type="ECO:0000256" key="9">
    <source>
        <dbReference type="SAM" id="SignalP"/>
    </source>
</evidence>
<evidence type="ECO:0000256" key="3">
    <source>
        <dbReference type="ARBA" id="ARBA00023001"/>
    </source>
</evidence>
<dbReference type="InterPro" id="IPR017853">
    <property type="entry name" value="GH"/>
</dbReference>
<evidence type="ECO:0000256" key="7">
    <source>
        <dbReference type="RuleBase" id="RU361153"/>
    </source>
</evidence>
<dbReference type="STRING" id="471856.Jden_0734"/>
<keyword evidence="5 7" id="KW-0326">Glycosidase</keyword>
<evidence type="ECO:0000259" key="10">
    <source>
        <dbReference type="PROSITE" id="PS51173"/>
    </source>
</evidence>